<keyword evidence="2" id="KW-1185">Reference proteome</keyword>
<dbReference type="RefSeq" id="WP_185653166.1">
    <property type="nucleotide sequence ID" value="NZ_CP055263.1"/>
</dbReference>
<proteinExistence type="predicted"/>
<protein>
    <submittedName>
        <fullName evidence="1">Uncharacterized protein</fullName>
    </submittedName>
</protein>
<accession>A0ABX6S6B5</accession>
<name>A0ABX6S6B5_9BACI</name>
<dbReference type="Proteomes" id="UP000515490">
    <property type="component" value="Chromosome"/>
</dbReference>
<evidence type="ECO:0000313" key="2">
    <source>
        <dbReference type="Proteomes" id="UP000515490"/>
    </source>
</evidence>
<dbReference type="EMBL" id="CP055263">
    <property type="protein sequence ID" value="QNF29640.1"/>
    <property type="molecule type" value="Genomic_DNA"/>
</dbReference>
<sequence length="65" mass="7719">MKLGLNKVQFNKRKNTNNHKEYYVFVDVRSQGSLNVDFVNKSNLIEKYMFANLTMMINDAIKVRF</sequence>
<evidence type="ECO:0000313" key="1">
    <source>
        <dbReference type="EMBL" id="QNF29640.1"/>
    </source>
</evidence>
<reference evidence="1 2" key="1">
    <citation type="submission" date="2020-06" db="EMBL/GenBank/DDBJ databases">
        <title>Metabacillus dokdonensis sp. nov., isolated from the rhizosphere of Elymus tsukushiensis, a plant native to the Dokdo Islands, Republic of Korea.</title>
        <authorList>
            <person name="Lee S.Y."/>
            <person name="Hwang Y.J."/>
            <person name="Son J.S."/>
            <person name="Ghim S.Y."/>
        </authorList>
    </citation>
    <scope>NUCLEOTIDE SEQUENCE [LARGE SCALE GENOMIC DNA]</scope>
    <source>
        <strain evidence="1 2">KUDC1714</strain>
    </source>
</reference>
<gene>
    <name evidence="1" type="ORF">HUW50_20385</name>
</gene>
<organism evidence="1 2">
    <name type="scientific">Metabacillus elymi</name>
    <dbReference type="NCBI Taxonomy" id="2745198"/>
    <lineage>
        <taxon>Bacteria</taxon>
        <taxon>Bacillati</taxon>
        <taxon>Bacillota</taxon>
        <taxon>Bacilli</taxon>
        <taxon>Bacillales</taxon>
        <taxon>Bacillaceae</taxon>
        <taxon>Metabacillus</taxon>
    </lineage>
</organism>